<dbReference type="InterPro" id="IPR006944">
    <property type="entry name" value="Phage/GTA_portal"/>
</dbReference>
<accession>A0ABW5NEA5</accession>
<sequence>MGMWSWIKKKSLSAGAFAPVYPVISVSRDIIDLLKGGKAGSLEEAMFNSENVFPVVRVILDKAKPCPWRLYEVKNQQKGDLDYYLSYRNKSEHFTKERQLKEKALKEVEDNPILDLLNKPNNYQTRSQFIEDVLGFYNTLGECFIYADIPVRGRNAGKPTALYSLPAHLVEPIYSNDYRNPIKHYQFSFDGNPIDIDPSRILHIKKWNPLYNYNGGGLHAIAPVQVARDLINRGKANQTAQTKAFINGGSAFLMSSETPNDTFDGMTQEQLDILNDRIKERIQGVENYGTITATNAPVKVQKVGDSVADMKLIEADKEGLRKICAIMNVDPILLGLKEGAKYDNQEGAYKALVTQTIMPQLNDLAEGLNNWLLPMYTKKSEGGDEVATKAYFLEADSKFYPELQPDAKLIKETYASGGFTYNEYRSELGWDAHVDPIADLMLVATNVKPTSMEIINEQQAGKEKPAANDGVTPDVKAKLLNTSDRTKAEFLKGCLMFYPDIDVNDWVNGIRKLVPSHIVEEYYFDPHLTVLYGFDDQAMETTRLAEVVGRFLSENPIAIDATRIGVFSNDMDVIKINVEDLNGNLTRLNQLLKEEFTYQNDYPVYKPHITIAYAKKGSGQYFDGALIDLSEYGLKNINSGLMKYSDSSKRKTVIGAG</sequence>
<dbReference type="Gene3D" id="3.90.1140.10">
    <property type="entry name" value="Cyclic phosphodiesterase"/>
    <property type="match status" value="1"/>
</dbReference>
<reference evidence="2" key="1">
    <citation type="journal article" date="2019" name="Int. J. Syst. Evol. Microbiol.">
        <title>The Global Catalogue of Microorganisms (GCM) 10K type strain sequencing project: providing services to taxonomists for standard genome sequencing and annotation.</title>
        <authorList>
            <consortium name="The Broad Institute Genomics Platform"/>
            <consortium name="The Broad Institute Genome Sequencing Center for Infectious Disease"/>
            <person name="Wu L."/>
            <person name="Ma J."/>
        </authorList>
    </citation>
    <scope>NUCLEOTIDE SEQUENCE [LARGE SCALE GENOMIC DNA]</scope>
    <source>
        <strain evidence="2">KCTC 42248</strain>
    </source>
</reference>
<dbReference type="RefSeq" id="WP_380866724.1">
    <property type="nucleotide sequence ID" value="NZ_JBHUMA010000003.1"/>
</dbReference>
<dbReference type="Pfam" id="PF13563">
    <property type="entry name" value="2_5_RNA_ligase2"/>
    <property type="match status" value="1"/>
</dbReference>
<name>A0ABW5NEA5_9SPHI</name>
<dbReference type="EMBL" id="JBHUMA010000003">
    <property type="protein sequence ID" value="MFD2597516.1"/>
    <property type="molecule type" value="Genomic_DNA"/>
</dbReference>
<dbReference type="InterPro" id="IPR009097">
    <property type="entry name" value="Cyclic_Pdiesterase"/>
</dbReference>
<dbReference type="Proteomes" id="UP001597393">
    <property type="component" value="Unassembled WGS sequence"/>
</dbReference>
<dbReference type="SUPFAM" id="SSF55144">
    <property type="entry name" value="LigT-like"/>
    <property type="match status" value="1"/>
</dbReference>
<evidence type="ECO:0000313" key="1">
    <source>
        <dbReference type="EMBL" id="MFD2597516.1"/>
    </source>
</evidence>
<organism evidence="1 2">
    <name type="scientific">Sphingobacterium corticis</name>
    <dbReference type="NCBI Taxonomy" id="1812823"/>
    <lineage>
        <taxon>Bacteria</taxon>
        <taxon>Pseudomonadati</taxon>
        <taxon>Bacteroidota</taxon>
        <taxon>Sphingobacteriia</taxon>
        <taxon>Sphingobacteriales</taxon>
        <taxon>Sphingobacteriaceae</taxon>
        <taxon>Sphingobacterium</taxon>
    </lineage>
</organism>
<protein>
    <submittedName>
        <fullName evidence="1">Phage portal protein</fullName>
    </submittedName>
</protein>
<comment type="caution">
    <text evidence="1">The sequence shown here is derived from an EMBL/GenBank/DDBJ whole genome shotgun (WGS) entry which is preliminary data.</text>
</comment>
<dbReference type="Pfam" id="PF04860">
    <property type="entry name" value="Phage_portal"/>
    <property type="match status" value="1"/>
</dbReference>
<proteinExistence type="predicted"/>
<gene>
    <name evidence="1" type="ORF">ACFSQ3_01025</name>
</gene>
<keyword evidence="2" id="KW-1185">Reference proteome</keyword>
<evidence type="ECO:0000313" key="2">
    <source>
        <dbReference type="Proteomes" id="UP001597393"/>
    </source>
</evidence>